<dbReference type="InterPro" id="IPR036737">
    <property type="entry name" value="OmpA-like_sf"/>
</dbReference>
<name>H8GNG7_METAL</name>
<dbReference type="EMBL" id="CM001475">
    <property type="protein sequence ID" value="EIC29560.1"/>
    <property type="molecule type" value="Genomic_DNA"/>
</dbReference>
<feature type="region of interest" description="Disordered" evidence="8">
    <location>
        <begin position="71"/>
        <end position="119"/>
    </location>
</feature>
<dbReference type="GO" id="GO:0005886">
    <property type="term" value="C:plasma membrane"/>
    <property type="evidence" value="ECO:0007669"/>
    <property type="project" value="UniProtKB-SubCell"/>
</dbReference>
<evidence type="ECO:0000256" key="4">
    <source>
        <dbReference type="ARBA" id="ARBA00022692"/>
    </source>
</evidence>
<dbReference type="Pfam" id="PF00691">
    <property type="entry name" value="OmpA"/>
    <property type="match status" value="1"/>
</dbReference>
<comment type="subcellular location">
    <subcellularLocation>
        <location evidence="1">Cell membrane</location>
        <topology evidence="1">Single-pass membrane protein</topology>
    </subcellularLocation>
</comment>
<dbReference type="HOGENOM" id="CLU_016890_3_1_6"/>
<keyword evidence="11" id="KW-0966">Cell projection</keyword>
<dbReference type="PROSITE" id="PS51123">
    <property type="entry name" value="OMPA_2"/>
    <property type="match status" value="1"/>
</dbReference>
<dbReference type="InterPro" id="IPR025713">
    <property type="entry name" value="MotB-like_N_dom"/>
</dbReference>
<evidence type="ECO:0000313" key="12">
    <source>
        <dbReference type="Proteomes" id="UP000005090"/>
    </source>
</evidence>
<keyword evidence="5 9" id="KW-1133">Transmembrane helix</keyword>
<accession>H8GNG7</accession>
<evidence type="ECO:0000256" key="7">
    <source>
        <dbReference type="PROSITE-ProRule" id="PRU00473"/>
    </source>
</evidence>
<dbReference type="PANTHER" id="PTHR30329">
    <property type="entry name" value="STATOR ELEMENT OF FLAGELLAR MOTOR COMPLEX"/>
    <property type="match status" value="1"/>
</dbReference>
<comment type="similarity">
    <text evidence="2">Belongs to the MotB family.</text>
</comment>
<evidence type="ECO:0000256" key="5">
    <source>
        <dbReference type="ARBA" id="ARBA00022989"/>
    </source>
</evidence>
<organism evidence="11 12">
    <name type="scientific">Methylomicrobium album BG8</name>
    <dbReference type="NCBI Taxonomy" id="686340"/>
    <lineage>
        <taxon>Bacteria</taxon>
        <taxon>Pseudomonadati</taxon>
        <taxon>Pseudomonadota</taxon>
        <taxon>Gammaproteobacteria</taxon>
        <taxon>Methylococcales</taxon>
        <taxon>Methylococcaceae</taxon>
        <taxon>Methylomicrobium</taxon>
    </lineage>
</organism>
<dbReference type="eggNOG" id="COG1360">
    <property type="taxonomic scope" value="Bacteria"/>
</dbReference>
<dbReference type="Proteomes" id="UP000005090">
    <property type="component" value="Chromosome"/>
</dbReference>
<feature type="compositionally biased region" description="Polar residues" evidence="8">
    <location>
        <begin position="75"/>
        <end position="97"/>
    </location>
</feature>
<feature type="compositionally biased region" description="Basic and acidic residues" evidence="8">
    <location>
        <begin position="99"/>
        <end position="119"/>
    </location>
</feature>
<dbReference type="PANTHER" id="PTHR30329:SF21">
    <property type="entry name" value="LIPOPROTEIN YIAD-RELATED"/>
    <property type="match status" value="1"/>
</dbReference>
<evidence type="ECO:0000256" key="3">
    <source>
        <dbReference type="ARBA" id="ARBA00022475"/>
    </source>
</evidence>
<dbReference type="Pfam" id="PF13677">
    <property type="entry name" value="MotB_plug"/>
    <property type="match status" value="1"/>
</dbReference>
<keyword evidence="3" id="KW-1003">Cell membrane</keyword>
<reference evidence="11 12" key="1">
    <citation type="journal article" date="2013" name="Genome Announc.">
        <title>Genome Sequence of the Obligate Gammaproteobacterial Methanotroph Methylomicrobium album Strain BG8.</title>
        <authorList>
            <person name="Kits K.D."/>
            <person name="Kalyuzhnaya M.G."/>
            <person name="Klotz M.G."/>
            <person name="Jetten M.S."/>
            <person name="Op den Camp H.J."/>
            <person name="Vuilleumier S."/>
            <person name="Bringel F."/>
            <person name="Dispirito A.A."/>
            <person name="Murrell J.C."/>
            <person name="Bruce D."/>
            <person name="Cheng J.F."/>
            <person name="Copeland A."/>
            <person name="Goodwin L."/>
            <person name="Hauser L."/>
            <person name="Lajus A."/>
            <person name="Land M.L."/>
            <person name="Lapidus A."/>
            <person name="Lucas S."/>
            <person name="Medigue C."/>
            <person name="Pitluck S."/>
            <person name="Woyke T."/>
            <person name="Zeytun A."/>
            <person name="Stein L.Y."/>
        </authorList>
    </citation>
    <scope>NUCLEOTIDE SEQUENCE [LARGE SCALE GENOMIC DNA]</scope>
    <source>
        <strain evidence="11 12">BG8</strain>
    </source>
</reference>
<feature type="transmembrane region" description="Helical" evidence="9">
    <location>
        <begin position="26"/>
        <end position="45"/>
    </location>
</feature>
<dbReference type="AlphaFoldDB" id="H8GNG7"/>
<dbReference type="RefSeq" id="WP_005371512.1">
    <property type="nucleotide sequence ID" value="NZ_CM001475.1"/>
</dbReference>
<evidence type="ECO:0000256" key="6">
    <source>
        <dbReference type="ARBA" id="ARBA00023136"/>
    </source>
</evidence>
<keyword evidence="6 7" id="KW-0472">Membrane</keyword>
<evidence type="ECO:0000256" key="9">
    <source>
        <dbReference type="SAM" id="Phobius"/>
    </source>
</evidence>
<feature type="compositionally biased region" description="Pro residues" evidence="8">
    <location>
        <begin position="305"/>
        <end position="323"/>
    </location>
</feature>
<keyword evidence="4 9" id="KW-0812">Transmembrane</keyword>
<dbReference type="STRING" id="686340.Metal_1793"/>
<gene>
    <name evidence="11" type="ORF">Metal_1793</name>
</gene>
<feature type="region of interest" description="Disordered" evidence="8">
    <location>
        <begin position="300"/>
        <end position="323"/>
    </location>
</feature>
<evidence type="ECO:0000313" key="11">
    <source>
        <dbReference type="EMBL" id="EIC29560.1"/>
    </source>
</evidence>
<feature type="domain" description="OmpA-like" evidence="10">
    <location>
        <begin position="159"/>
        <end position="279"/>
    </location>
</feature>
<keyword evidence="11" id="KW-0969">Cilium</keyword>
<dbReference type="InterPro" id="IPR050330">
    <property type="entry name" value="Bact_OuterMem_StrucFunc"/>
</dbReference>
<dbReference type="SUPFAM" id="SSF103088">
    <property type="entry name" value="OmpA-like"/>
    <property type="match status" value="1"/>
</dbReference>
<keyword evidence="11" id="KW-0282">Flagellum</keyword>
<proteinExistence type="inferred from homology"/>
<evidence type="ECO:0000259" key="10">
    <source>
        <dbReference type="PROSITE" id="PS51123"/>
    </source>
</evidence>
<sequence>MNENPIVVIKKIKKGGHGYHGGAWKLAYADFVTAMMAFFLLMWLLGTTEPSIRQGIADYFTDPWRPSIAGGANTGDATSLIQGGGQDVTQSEGQVKLTNEGKQESIAEASDRDVDEEAERRDINHLKQLKEKIDNLIETTPLMNQYKDQLMIDFTTEGLRIQIMDQEKKAMFNTASAKMEPYAAQILDQLAPVINELPNRISVSGHTDSAPFPGNGQGYTNWELSADRANAARKELVRGGLKDEKIIRVVGLASSVHLNKDNPLDPINRRISIIVLNKRTEEGVINSANVRDFAQKKLLNNSSLPPSPAVPEIKPPVPQPVSR</sequence>
<dbReference type="NCBIfam" id="NF006548">
    <property type="entry name" value="PRK09041.1"/>
    <property type="match status" value="1"/>
</dbReference>
<dbReference type="CDD" id="cd07185">
    <property type="entry name" value="OmpA_C-like"/>
    <property type="match status" value="1"/>
</dbReference>
<dbReference type="InterPro" id="IPR006665">
    <property type="entry name" value="OmpA-like"/>
</dbReference>
<dbReference type="Gene3D" id="3.30.1330.60">
    <property type="entry name" value="OmpA-like domain"/>
    <property type="match status" value="1"/>
</dbReference>
<keyword evidence="12" id="KW-1185">Reference proteome</keyword>
<evidence type="ECO:0000256" key="8">
    <source>
        <dbReference type="SAM" id="MobiDB-lite"/>
    </source>
</evidence>
<evidence type="ECO:0000256" key="2">
    <source>
        <dbReference type="ARBA" id="ARBA00008914"/>
    </source>
</evidence>
<evidence type="ECO:0000256" key="1">
    <source>
        <dbReference type="ARBA" id="ARBA00004162"/>
    </source>
</evidence>
<protein>
    <submittedName>
        <fullName evidence="11">Flagellar motor protein</fullName>
    </submittedName>
</protein>